<feature type="domain" description="Transglutaminase-like" evidence="3">
    <location>
        <begin position="502"/>
        <end position="572"/>
    </location>
</feature>
<keyword evidence="2" id="KW-0472">Membrane</keyword>
<keyword evidence="5" id="KW-1185">Reference proteome</keyword>
<feature type="transmembrane region" description="Helical" evidence="2">
    <location>
        <begin position="73"/>
        <end position="93"/>
    </location>
</feature>
<feature type="transmembrane region" description="Helical" evidence="2">
    <location>
        <begin position="21"/>
        <end position="39"/>
    </location>
</feature>
<comment type="caution">
    <text evidence="4">The sequence shown here is derived from an EMBL/GenBank/DDBJ whole genome shotgun (WGS) entry which is preliminary data.</text>
</comment>
<dbReference type="InterPro" id="IPR052901">
    <property type="entry name" value="Bact_TGase-like"/>
</dbReference>
<evidence type="ECO:0000259" key="3">
    <source>
        <dbReference type="SMART" id="SM00460"/>
    </source>
</evidence>
<evidence type="ECO:0000313" key="5">
    <source>
        <dbReference type="Proteomes" id="UP001549257"/>
    </source>
</evidence>
<evidence type="ECO:0000256" key="1">
    <source>
        <dbReference type="SAM" id="MobiDB-lite"/>
    </source>
</evidence>
<keyword evidence="2" id="KW-0812">Transmembrane</keyword>
<organism evidence="4 5">
    <name type="scientific">Conyzicola nivalis</name>
    <dbReference type="NCBI Taxonomy" id="1477021"/>
    <lineage>
        <taxon>Bacteria</taxon>
        <taxon>Bacillati</taxon>
        <taxon>Actinomycetota</taxon>
        <taxon>Actinomycetes</taxon>
        <taxon>Micrococcales</taxon>
        <taxon>Microbacteriaceae</taxon>
        <taxon>Conyzicola</taxon>
    </lineage>
</organism>
<feature type="transmembrane region" description="Helical" evidence="2">
    <location>
        <begin position="134"/>
        <end position="154"/>
    </location>
</feature>
<evidence type="ECO:0000313" key="4">
    <source>
        <dbReference type="EMBL" id="MET4582151.1"/>
    </source>
</evidence>
<accession>A0ABV2QM93</accession>
<name>A0ABV2QM93_9MICO</name>
<dbReference type="InterPro" id="IPR038765">
    <property type="entry name" value="Papain-like_cys_pep_sf"/>
</dbReference>
<dbReference type="PANTHER" id="PTHR42736:SF1">
    <property type="entry name" value="PROTEIN-GLUTAMINE GAMMA-GLUTAMYLTRANSFERASE"/>
    <property type="match status" value="1"/>
</dbReference>
<dbReference type="SUPFAM" id="SSF54001">
    <property type="entry name" value="Cysteine proteinases"/>
    <property type="match status" value="1"/>
</dbReference>
<reference evidence="4 5" key="1">
    <citation type="submission" date="2024-06" db="EMBL/GenBank/DDBJ databases">
        <title>Sorghum-associated microbial communities from plants grown in Nebraska, USA.</title>
        <authorList>
            <person name="Schachtman D."/>
        </authorList>
    </citation>
    <scope>NUCLEOTIDE SEQUENCE [LARGE SCALE GENOMIC DNA]</scope>
    <source>
        <strain evidence="4 5">2857</strain>
    </source>
</reference>
<evidence type="ECO:0000256" key="2">
    <source>
        <dbReference type="SAM" id="Phobius"/>
    </source>
</evidence>
<sequence>MTETTTAPKKRLDLRPVTGRTWVDIAVLLVLILLGAIGFEPSFGGYGFLLAGLGGLALGAATGILASVFRLNVVVTIVAALVAYFLFGSAFAVQGQALFGFLPTLQSLASIAVGSVYGWADIVTLRTPIGAPQYIAVVPYFATWIVALVSTSLATRWIAAKPRTAWRFGIALIGPVALYIAGILIGTDEPYEAGLRGVVFAILALIWLGWRRPNVASVAEGGAQRLRTRKIAGTAVIVAGAVLLGGGAGFWLAPANDERFVLREEIEPPFDPLQYPSPLSGFRHYTKQVTDEKLFTVSGLQPGDVVRLATLDSFTGKLWTVTGPETETDGSGSFALVGRTIPPQTFITPEVRRDVEITIDSYDDVWIPSVGYLTDLQFTGGSAENAGDDLRYNRSTGTAVLTSGLSKGDSYRLDAVEQRVITPADLEDTATAPLSLPPVTGTPDLATSKAQEFAGTASTPMAQLTAIQLALTENGFLSHGRASDAVPSRAGHGADRVTELFSRLQMIGDQEQYASAFALMARSFGYPARVVMGFAPEVTGDESEITVTGDDVTAWVEVAFDDVGWVSFNPTPEETDIPQAQVPKPQSEPQPQVRQPPRSDNDDEDLLTPVELEESDEDDNGDPFVLPGWVWAVGLSLLIPAVIIFIPLLIIGAIKARRARKRREAERGPDRVAGAWAELLDQYSELGYDVPRRSTRLMIADRLQAQLAEQPVRLRSLAAAADEAVFDGQDVDEERSEKVWTEALAAVAVARGAVTRGRRILSRYRIRRGGPRR</sequence>
<proteinExistence type="predicted"/>
<gene>
    <name evidence="4" type="ORF">ABIE21_001641</name>
</gene>
<protein>
    <submittedName>
        <fullName evidence="4">Transglutaminase-like putative cysteine protease</fullName>
    </submittedName>
</protein>
<feature type="transmembrane region" description="Helical" evidence="2">
    <location>
        <begin position="166"/>
        <end position="187"/>
    </location>
</feature>
<dbReference type="RefSeq" id="WP_354024298.1">
    <property type="nucleotide sequence ID" value="NZ_JBEPSJ010000001.1"/>
</dbReference>
<dbReference type="Gene3D" id="3.10.620.30">
    <property type="match status" value="1"/>
</dbReference>
<feature type="transmembrane region" description="Helical" evidence="2">
    <location>
        <begin position="629"/>
        <end position="654"/>
    </location>
</feature>
<feature type="transmembrane region" description="Helical" evidence="2">
    <location>
        <begin position="193"/>
        <end position="210"/>
    </location>
</feature>
<feature type="transmembrane region" description="Helical" evidence="2">
    <location>
        <begin position="45"/>
        <end position="66"/>
    </location>
</feature>
<dbReference type="InterPro" id="IPR002931">
    <property type="entry name" value="Transglutaminase-like"/>
</dbReference>
<dbReference type="Proteomes" id="UP001549257">
    <property type="component" value="Unassembled WGS sequence"/>
</dbReference>
<dbReference type="PANTHER" id="PTHR42736">
    <property type="entry name" value="PROTEIN-GLUTAMINE GAMMA-GLUTAMYLTRANSFERASE"/>
    <property type="match status" value="1"/>
</dbReference>
<feature type="transmembrane region" description="Helical" evidence="2">
    <location>
        <begin position="231"/>
        <end position="253"/>
    </location>
</feature>
<dbReference type="Pfam" id="PF01841">
    <property type="entry name" value="Transglut_core"/>
    <property type="match status" value="1"/>
</dbReference>
<dbReference type="SMART" id="SM00460">
    <property type="entry name" value="TGc"/>
    <property type="match status" value="1"/>
</dbReference>
<dbReference type="EMBL" id="JBEPSJ010000001">
    <property type="protein sequence ID" value="MET4582151.1"/>
    <property type="molecule type" value="Genomic_DNA"/>
</dbReference>
<keyword evidence="2" id="KW-1133">Transmembrane helix</keyword>
<feature type="region of interest" description="Disordered" evidence="1">
    <location>
        <begin position="570"/>
        <end position="605"/>
    </location>
</feature>